<evidence type="ECO:0000259" key="2">
    <source>
        <dbReference type="Pfam" id="PF06812"/>
    </source>
</evidence>
<reference evidence="3" key="1">
    <citation type="submission" date="2020-12" db="EMBL/GenBank/DDBJ databases">
        <title>The genome sequence of Inhella sp. 1Y17.</title>
        <authorList>
            <person name="Liu Y."/>
        </authorList>
    </citation>
    <scope>NUCLEOTIDE SEQUENCE</scope>
    <source>
        <strain evidence="3">1Y17</strain>
    </source>
</reference>
<dbReference type="Pfam" id="PF06812">
    <property type="entry name" value="ImpA_N"/>
    <property type="match status" value="1"/>
</dbReference>
<feature type="domain" description="ImpA N-terminal" evidence="2">
    <location>
        <begin position="5"/>
        <end position="123"/>
    </location>
</feature>
<dbReference type="RefSeq" id="WP_198112632.1">
    <property type="nucleotide sequence ID" value="NZ_JAEDAK010000015.1"/>
</dbReference>
<evidence type="ECO:0000313" key="4">
    <source>
        <dbReference type="Proteomes" id="UP000613266"/>
    </source>
</evidence>
<comment type="caution">
    <text evidence="3">The sequence shown here is derived from an EMBL/GenBank/DDBJ whole genome shotgun (WGS) entry which is preliminary data.</text>
</comment>
<dbReference type="PANTHER" id="PTHR37951:SF1">
    <property type="entry name" value="TYPE VI SECRETION SYSTEM COMPONENT TSSA1"/>
    <property type="match status" value="1"/>
</dbReference>
<dbReference type="Proteomes" id="UP000613266">
    <property type="component" value="Unassembled WGS sequence"/>
</dbReference>
<protein>
    <submittedName>
        <fullName evidence="3">Type VI secretion system protein TssA</fullName>
    </submittedName>
</protein>
<evidence type="ECO:0000313" key="3">
    <source>
        <dbReference type="EMBL" id="MBH9578865.1"/>
    </source>
</evidence>
<sequence>MIEALGGATSTGPDLGFSPAFDAIAELRREDDPTLAQGDWVTELKVADWPAVLRACEDLLAQQTKDLRVAGWWLDAAARVQGLPGLADGLSLTLELIRRFWDGVHPQADGGDFEERVGALAWTLKRVEELAPIAPVVPIGRLKLGLRDIDHARQHGSLSQPEGSSDVPPTWAAIQRAVAQAGLAAFDQQLAALDSARSALQALQAELDQRLGDEGPGFAGARKALENAADQLRRLGRDAGLGTASSAAADTEAPSEELSAPASSGSSRTGPIQSRAQALAQLQEVAAYFRRTEPHSPVAYLAEKAARWGEMPLHAWLRQVVKDQGVLGSLDEMLGVDPLAGQ</sequence>
<feature type="compositionally biased region" description="Low complexity" evidence="1">
    <location>
        <begin position="256"/>
        <end position="267"/>
    </location>
</feature>
<keyword evidence="4" id="KW-1185">Reference proteome</keyword>
<proteinExistence type="predicted"/>
<dbReference type="InterPro" id="IPR017740">
    <property type="entry name" value="TssA-like"/>
</dbReference>
<name>A0A931JA45_9BURK</name>
<organism evidence="3 4">
    <name type="scientific">Inhella proteolytica</name>
    <dbReference type="NCBI Taxonomy" id="2795029"/>
    <lineage>
        <taxon>Bacteria</taxon>
        <taxon>Pseudomonadati</taxon>
        <taxon>Pseudomonadota</taxon>
        <taxon>Betaproteobacteria</taxon>
        <taxon>Burkholderiales</taxon>
        <taxon>Sphaerotilaceae</taxon>
        <taxon>Inhella</taxon>
    </lineage>
</organism>
<feature type="region of interest" description="Disordered" evidence="1">
    <location>
        <begin position="241"/>
        <end position="273"/>
    </location>
</feature>
<dbReference type="EMBL" id="JAEDAK010000015">
    <property type="protein sequence ID" value="MBH9578865.1"/>
    <property type="molecule type" value="Genomic_DNA"/>
</dbReference>
<dbReference type="NCBIfam" id="TIGR03363">
    <property type="entry name" value="VI_chp_8"/>
    <property type="match status" value="1"/>
</dbReference>
<gene>
    <name evidence="3" type="primary">tssA</name>
    <name evidence="3" type="ORF">I7X39_18395</name>
</gene>
<evidence type="ECO:0000256" key="1">
    <source>
        <dbReference type="SAM" id="MobiDB-lite"/>
    </source>
</evidence>
<dbReference type="AlphaFoldDB" id="A0A931JA45"/>
<dbReference type="PANTHER" id="PTHR37951">
    <property type="entry name" value="CYTOPLASMIC PROTEIN-RELATED"/>
    <property type="match status" value="1"/>
</dbReference>
<accession>A0A931JA45</accession>
<dbReference type="InterPro" id="IPR010657">
    <property type="entry name" value="ImpA_N"/>
</dbReference>